<proteinExistence type="predicted"/>
<feature type="non-terminal residue" evidence="4">
    <location>
        <position position="1"/>
    </location>
</feature>
<feature type="repeat" description="PPR" evidence="2">
    <location>
        <begin position="268"/>
        <end position="302"/>
    </location>
</feature>
<dbReference type="OrthoDB" id="410096at2759"/>
<evidence type="ECO:0000313" key="4">
    <source>
        <dbReference type="EMBL" id="CAE7479293.1"/>
    </source>
</evidence>
<comment type="caution">
    <text evidence="4">The sequence shown here is derived from an EMBL/GenBank/DDBJ whole genome shotgun (WGS) entry which is preliminary data.</text>
</comment>
<dbReference type="PANTHER" id="PTHR47447">
    <property type="entry name" value="OS03G0856100 PROTEIN"/>
    <property type="match status" value="1"/>
</dbReference>
<keyword evidence="5" id="KW-1185">Reference proteome</keyword>
<feature type="compositionally biased region" description="Basic and acidic residues" evidence="3">
    <location>
        <begin position="181"/>
        <end position="200"/>
    </location>
</feature>
<name>A0A812SKH9_9DINO</name>
<dbReference type="AlphaFoldDB" id="A0A812SKH9"/>
<dbReference type="EMBL" id="CAJNJA010021620">
    <property type="protein sequence ID" value="CAE7479293.1"/>
    <property type="molecule type" value="Genomic_DNA"/>
</dbReference>
<reference evidence="4" key="1">
    <citation type="submission" date="2021-02" db="EMBL/GenBank/DDBJ databases">
        <authorList>
            <person name="Dougan E. K."/>
            <person name="Rhodes N."/>
            <person name="Thang M."/>
            <person name="Chan C."/>
        </authorList>
    </citation>
    <scope>NUCLEOTIDE SEQUENCE</scope>
</reference>
<dbReference type="PANTHER" id="PTHR47447:SF17">
    <property type="entry name" value="OS12G0638900 PROTEIN"/>
    <property type="match status" value="1"/>
</dbReference>
<evidence type="ECO:0000256" key="2">
    <source>
        <dbReference type="PROSITE-ProRule" id="PRU00708"/>
    </source>
</evidence>
<dbReference type="InterPro" id="IPR011990">
    <property type="entry name" value="TPR-like_helical_dom_sf"/>
</dbReference>
<feature type="region of interest" description="Disordered" evidence="3">
    <location>
        <begin position="172"/>
        <end position="214"/>
    </location>
</feature>
<dbReference type="Pfam" id="PF01535">
    <property type="entry name" value="PPR"/>
    <property type="match status" value="3"/>
</dbReference>
<protein>
    <recommendedName>
        <fullName evidence="6">Pentatricopeptide repeat-containing protein, chloroplastic</fullName>
    </recommendedName>
</protein>
<evidence type="ECO:0000313" key="5">
    <source>
        <dbReference type="Proteomes" id="UP000601435"/>
    </source>
</evidence>
<evidence type="ECO:0000256" key="1">
    <source>
        <dbReference type="ARBA" id="ARBA00022737"/>
    </source>
</evidence>
<evidence type="ECO:0008006" key="6">
    <source>
        <dbReference type="Google" id="ProtNLM"/>
    </source>
</evidence>
<evidence type="ECO:0000256" key="3">
    <source>
        <dbReference type="SAM" id="MobiDB-lite"/>
    </source>
</evidence>
<feature type="repeat" description="PPR" evidence="2">
    <location>
        <begin position="480"/>
        <end position="514"/>
    </location>
</feature>
<dbReference type="Pfam" id="PF13812">
    <property type="entry name" value="PPR_3"/>
    <property type="match status" value="1"/>
</dbReference>
<dbReference type="PROSITE" id="PS51375">
    <property type="entry name" value="PPR"/>
    <property type="match status" value="3"/>
</dbReference>
<feature type="repeat" description="PPR" evidence="2">
    <location>
        <begin position="515"/>
        <end position="549"/>
    </location>
</feature>
<keyword evidence="1" id="KW-0677">Repeat</keyword>
<dbReference type="NCBIfam" id="TIGR00756">
    <property type="entry name" value="PPR"/>
    <property type="match status" value="2"/>
</dbReference>
<sequence>MAARAMPLVLAFPGVASRVNVSLAPRRLQDTYTFLTSQLNCQMCCEEEWRSCLCMLSCDIFQGECDGVEEVETCNVVRACYRRIDDASPRGFDFEWQCRLMKCISYCLRHAEVCEPIRNDFVADCNRGREGELHACDVVCSRVRPNALLPWTLLAFLVIACTDFSWHPHPVSEVGGTSSGHEVDAKELSTPERKSRDAEKTIGTGKGGPPPRRCSDMFTYGGDSEKMGKGSKKALKHLTAVLSGLGRSLRWPEALRLFRKSQDRGRGDTALCNAVIRALGEGGCWEQARQVFAEMQRGISPPPDIISITSLITACERGRRWQYAVRLVARELSGGSGGSFADSSVCSALVSACAACHQWEQVLEGLRAMRGRDWLPSPVAISAGLAACSRSLHWQRALELHEAYKFDGGPANEAVYGAAVHAAGHGHQWQTALLLQREMLSLSCRPNIVVKNSLLSSLAKLGHWQLAMCVFGEMGPCQPDVISFNTAMSACERGWMWTAALQLFARMRKDRVKISSVSCNALLSALEKGQQWSQAISFLDRMQRRRLHNQVSFNCAASACEKALRWRTALLLR</sequence>
<dbReference type="Proteomes" id="UP000601435">
    <property type="component" value="Unassembled WGS sequence"/>
</dbReference>
<dbReference type="InterPro" id="IPR002885">
    <property type="entry name" value="PPR_rpt"/>
</dbReference>
<gene>
    <name evidence="4" type="ORF">SNEC2469_LOCUS13546</name>
</gene>
<dbReference type="Gene3D" id="1.25.40.10">
    <property type="entry name" value="Tetratricopeptide repeat domain"/>
    <property type="match status" value="3"/>
</dbReference>
<organism evidence="4 5">
    <name type="scientific">Symbiodinium necroappetens</name>
    <dbReference type="NCBI Taxonomy" id="1628268"/>
    <lineage>
        <taxon>Eukaryota</taxon>
        <taxon>Sar</taxon>
        <taxon>Alveolata</taxon>
        <taxon>Dinophyceae</taxon>
        <taxon>Suessiales</taxon>
        <taxon>Symbiodiniaceae</taxon>
        <taxon>Symbiodinium</taxon>
    </lineage>
</organism>
<accession>A0A812SKH9</accession>